<organism evidence="2 3">
    <name type="scientific">Digitaria exilis</name>
    <dbReference type="NCBI Taxonomy" id="1010633"/>
    <lineage>
        <taxon>Eukaryota</taxon>
        <taxon>Viridiplantae</taxon>
        <taxon>Streptophyta</taxon>
        <taxon>Embryophyta</taxon>
        <taxon>Tracheophyta</taxon>
        <taxon>Spermatophyta</taxon>
        <taxon>Magnoliopsida</taxon>
        <taxon>Liliopsida</taxon>
        <taxon>Poales</taxon>
        <taxon>Poaceae</taxon>
        <taxon>PACMAD clade</taxon>
        <taxon>Panicoideae</taxon>
        <taxon>Panicodae</taxon>
        <taxon>Paniceae</taxon>
        <taxon>Anthephorinae</taxon>
        <taxon>Digitaria</taxon>
    </lineage>
</organism>
<reference evidence="2" key="1">
    <citation type="submission" date="2020-07" db="EMBL/GenBank/DDBJ databases">
        <title>Genome sequence and genetic diversity analysis of an under-domesticated orphan crop, white fonio (Digitaria exilis).</title>
        <authorList>
            <person name="Bennetzen J.L."/>
            <person name="Chen S."/>
            <person name="Ma X."/>
            <person name="Wang X."/>
            <person name="Yssel A.E.J."/>
            <person name="Chaluvadi S.R."/>
            <person name="Johnson M."/>
            <person name="Gangashetty P."/>
            <person name="Hamidou F."/>
            <person name="Sanogo M.D."/>
            <person name="Zwaenepoel A."/>
            <person name="Wallace J."/>
            <person name="Van De Peer Y."/>
            <person name="Van Deynze A."/>
        </authorList>
    </citation>
    <scope>NUCLEOTIDE SEQUENCE</scope>
    <source>
        <tissue evidence="2">Leaves</tissue>
    </source>
</reference>
<keyword evidence="3" id="KW-1185">Reference proteome</keyword>
<comment type="caution">
    <text evidence="2">The sequence shown here is derived from an EMBL/GenBank/DDBJ whole genome shotgun (WGS) entry which is preliminary data.</text>
</comment>
<dbReference type="PANTHER" id="PTHR33065:SF193">
    <property type="entry name" value="DUF6598 DOMAIN-CONTAINING PROTEIN"/>
    <property type="match status" value="1"/>
</dbReference>
<dbReference type="EMBL" id="JACEFO010002056">
    <property type="protein sequence ID" value="KAF8687146.1"/>
    <property type="molecule type" value="Genomic_DNA"/>
</dbReference>
<evidence type="ECO:0000259" key="1">
    <source>
        <dbReference type="Pfam" id="PF20241"/>
    </source>
</evidence>
<accession>A0A835BET8</accession>
<dbReference type="Proteomes" id="UP000636709">
    <property type="component" value="Unassembled WGS sequence"/>
</dbReference>
<proteinExistence type="predicted"/>
<sequence>MGNHDGTPIEVPESKGGDYYVFTNRVPDQSNREDYYVLCYPVDMIQFFSVVLSKSPVSDDGPVEVYGYIAVRDEIDGMLNYIVNYSRDDPVVVRQGSPIAMTGPKRGIEADYMVLIEFDMRIKNGARGEDDQQLIDGAISSYHRSAWKPIRHRIVGDCGGAVDMSFAAMDKALEATIEVVVTSEVQSGLSLSLSSFLLDALHDYEEIQLFHGVVHQSGPLRRFVVAVSFLTTMILEFKDDIEGIQLFHGSIHQSGPLRRFVVAVSFLDLTLLEFKVGDGVERPGQVMFEANKLVGCSSRQIKLKLASISVKVTWSTI</sequence>
<dbReference type="AlphaFoldDB" id="A0A835BET8"/>
<evidence type="ECO:0000313" key="3">
    <source>
        <dbReference type="Proteomes" id="UP000636709"/>
    </source>
</evidence>
<protein>
    <recommendedName>
        <fullName evidence="1">DUF6598 domain-containing protein</fullName>
    </recommendedName>
</protein>
<dbReference type="PANTHER" id="PTHR33065">
    <property type="entry name" value="OS07G0486400 PROTEIN"/>
    <property type="match status" value="1"/>
</dbReference>
<name>A0A835BET8_9POAL</name>
<feature type="domain" description="DUF6598" evidence="1">
    <location>
        <begin position="44"/>
        <end position="238"/>
    </location>
</feature>
<gene>
    <name evidence="2" type="ORF">HU200_042810</name>
</gene>
<evidence type="ECO:0000313" key="2">
    <source>
        <dbReference type="EMBL" id="KAF8687146.1"/>
    </source>
</evidence>
<dbReference type="InterPro" id="IPR046533">
    <property type="entry name" value="DUF6598"/>
</dbReference>
<dbReference type="Pfam" id="PF20241">
    <property type="entry name" value="DUF6598"/>
    <property type="match status" value="1"/>
</dbReference>